<dbReference type="Pfam" id="PF04023">
    <property type="entry name" value="FeoA"/>
    <property type="match status" value="1"/>
</dbReference>
<name>K9WBM7_9CYAN</name>
<dbReference type="OrthoDB" id="532181at2"/>
<dbReference type="Proteomes" id="UP000010471">
    <property type="component" value="Chromosome"/>
</dbReference>
<dbReference type="EMBL" id="CP003630">
    <property type="protein sequence ID" value="AFZ17164.1"/>
    <property type="molecule type" value="Genomic_DNA"/>
</dbReference>
<dbReference type="KEGG" id="mic:Mic7113_1278"/>
<protein>
    <submittedName>
        <fullName evidence="3">Fe2+ transport system protein A</fullName>
    </submittedName>
</protein>
<evidence type="ECO:0000313" key="4">
    <source>
        <dbReference type="Proteomes" id="UP000010471"/>
    </source>
</evidence>
<evidence type="ECO:0000313" key="3">
    <source>
        <dbReference type="EMBL" id="AFZ17164.1"/>
    </source>
</evidence>
<keyword evidence="4" id="KW-1185">Reference proteome</keyword>
<dbReference type="Gene3D" id="2.30.30.90">
    <property type="match status" value="1"/>
</dbReference>
<reference evidence="3 4" key="1">
    <citation type="submission" date="2012-06" db="EMBL/GenBank/DDBJ databases">
        <title>Finished chromosome of genome of Microcoleus sp. PCC 7113.</title>
        <authorList>
            <consortium name="US DOE Joint Genome Institute"/>
            <person name="Gugger M."/>
            <person name="Coursin T."/>
            <person name="Rippka R."/>
            <person name="Tandeau De Marsac N."/>
            <person name="Huntemann M."/>
            <person name="Wei C.-L."/>
            <person name="Han J."/>
            <person name="Detter J.C."/>
            <person name="Han C."/>
            <person name="Tapia R."/>
            <person name="Chen A."/>
            <person name="Kyrpides N."/>
            <person name="Mavromatis K."/>
            <person name="Markowitz V."/>
            <person name="Szeto E."/>
            <person name="Ivanova N."/>
            <person name="Pagani I."/>
            <person name="Pati A."/>
            <person name="Goodwin L."/>
            <person name="Nordberg H.P."/>
            <person name="Cantor M.N."/>
            <person name="Hua S.X."/>
            <person name="Woyke T."/>
            <person name="Kerfeld C.A."/>
        </authorList>
    </citation>
    <scope>NUCLEOTIDE SEQUENCE [LARGE SCALE GENOMIC DNA]</scope>
    <source>
        <strain evidence="3 4">PCC 7113</strain>
    </source>
</reference>
<dbReference type="InterPro" id="IPR007167">
    <property type="entry name" value="Fe-transptr_FeoA-like"/>
</dbReference>
<dbReference type="SMART" id="SM00899">
    <property type="entry name" value="FeoA"/>
    <property type="match status" value="1"/>
</dbReference>
<feature type="domain" description="Ferrous iron transporter FeoA-like" evidence="2">
    <location>
        <begin position="11"/>
        <end position="81"/>
    </location>
</feature>
<dbReference type="eggNOG" id="COG1918">
    <property type="taxonomic scope" value="Bacteria"/>
</dbReference>
<dbReference type="SUPFAM" id="SSF50037">
    <property type="entry name" value="C-terminal domain of transcriptional repressors"/>
    <property type="match status" value="1"/>
</dbReference>
<evidence type="ECO:0000259" key="2">
    <source>
        <dbReference type="SMART" id="SM00899"/>
    </source>
</evidence>
<dbReference type="InterPro" id="IPR008988">
    <property type="entry name" value="Transcriptional_repressor_C"/>
</dbReference>
<dbReference type="AlphaFoldDB" id="K9WBM7"/>
<dbReference type="STRING" id="1173027.Mic7113_1278"/>
<dbReference type="GO" id="GO:0046914">
    <property type="term" value="F:transition metal ion binding"/>
    <property type="evidence" value="ECO:0007669"/>
    <property type="project" value="InterPro"/>
</dbReference>
<dbReference type="RefSeq" id="WP_015181324.1">
    <property type="nucleotide sequence ID" value="NC_019738.1"/>
</dbReference>
<gene>
    <name evidence="3" type="ORF">Mic7113_1278</name>
</gene>
<proteinExistence type="predicted"/>
<accession>K9WBM7</accession>
<sequence>MFNKRFSVCSSSLNLLKTGEQGVVTRFRSSDETITKKLTAMGMTPGMKITLEQRFPSYIVKSGNMRLAFDELIARSIFVRITDG</sequence>
<dbReference type="InterPro" id="IPR038157">
    <property type="entry name" value="FeoA_core_dom"/>
</dbReference>
<organism evidence="3 4">
    <name type="scientific">Allocoleopsis franciscana PCC 7113</name>
    <dbReference type="NCBI Taxonomy" id="1173027"/>
    <lineage>
        <taxon>Bacteria</taxon>
        <taxon>Bacillati</taxon>
        <taxon>Cyanobacteriota</taxon>
        <taxon>Cyanophyceae</taxon>
        <taxon>Coleofasciculales</taxon>
        <taxon>Coleofasciculaceae</taxon>
        <taxon>Allocoleopsis</taxon>
        <taxon>Allocoleopsis franciscana</taxon>
    </lineage>
</organism>
<evidence type="ECO:0000256" key="1">
    <source>
        <dbReference type="ARBA" id="ARBA00023004"/>
    </source>
</evidence>
<keyword evidence="1" id="KW-0408">Iron</keyword>
<dbReference type="HOGENOM" id="CLU_150646_8_0_3"/>